<evidence type="ECO:0000256" key="4">
    <source>
        <dbReference type="ARBA" id="ARBA00022777"/>
    </source>
</evidence>
<evidence type="ECO:0000256" key="6">
    <source>
        <dbReference type="ARBA" id="ARBA00023308"/>
    </source>
</evidence>
<dbReference type="GO" id="GO:0019301">
    <property type="term" value="P:rhamnose catabolic process"/>
    <property type="evidence" value="ECO:0007669"/>
    <property type="project" value="InterPro"/>
</dbReference>
<dbReference type="InterPro" id="IPR043129">
    <property type="entry name" value="ATPase_NBD"/>
</dbReference>
<dbReference type="EMBL" id="NMTY01000009">
    <property type="protein sequence ID" value="PDX81917.1"/>
    <property type="molecule type" value="Genomic_DNA"/>
</dbReference>
<comment type="similarity">
    <text evidence="1">Belongs to the FGGY kinase family.</text>
</comment>
<dbReference type="Pfam" id="PF02782">
    <property type="entry name" value="FGGY_C"/>
    <property type="match status" value="1"/>
</dbReference>
<dbReference type="SUPFAM" id="SSF53067">
    <property type="entry name" value="Actin-like ATPase domain"/>
    <property type="match status" value="2"/>
</dbReference>
<comment type="caution">
    <text evidence="9">The sequence shown here is derived from an EMBL/GenBank/DDBJ whole genome shotgun (WGS) entry which is preliminary data.</text>
</comment>
<dbReference type="CDD" id="cd07771">
    <property type="entry name" value="ASKHA_NBD_FGGY_RhaB-like"/>
    <property type="match status" value="1"/>
</dbReference>
<keyword evidence="6" id="KW-0684">Rhamnose metabolism</keyword>
<keyword evidence="3" id="KW-0547">Nucleotide-binding</keyword>
<dbReference type="AlphaFoldDB" id="A0A2A7ARZ6"/>
<dbReference type="InterPro" id="IPR018485">
    <property type="entry name" value="FGGY_C"/>
</dbReference>
<feature type="domain" description="Carbohydrate kinase FGGY C-terminal" evidence="8">
    <location>
        <begin position="253"/>
        <end position="432"/>
    </location>
</feature>
<evidence type="ECO:0000256" key="1">
    <source>
        <dbReference type="ARBA" id="ARBA00009156"/>
    </source>
</evidence>
<dbReference type="RefSeq" id="WP_097839182.1">
    <property type="nucleotide sequence ID" value="NZ_NMTY01000009.1"/>
</dbReference>
<protein>
    <submittedName>
        <fullName evidence="9">Rhamnulokinase</fullName>
    </submittedName>
</protein>
<dbReference type="InterPro" id="IPR050406">
    <property type="entry name" value="FGGY_Carb_Kinase"/>
</dbReference>
<dbReference type="Pfam" id="PF00370">
    <property type="entry name" value="FGGY_N"/>
    <property type="match status" value="1"/>
</dbReference>
<sequence length="440" mass="48293">MHKNYLAIDIGASSGRHIVGWMENGVLLTQEVYRFPNSVRRVDGHLEWDIDSLFFNVKQGIREAFAKFPEIESLSIDTWAVDYVLLKDGQPLYPVYAYRDDRTQAVIPEVHSILPFAQLYARTGIQFQPFNSIYQLYADQKAGRLAEAEDFLMIPEYLLWKLCGVKAREYTNATSTGLVNAQTGEYDPEILKALGLPETMFPKLTAPGTVLGALKADIATEVGGQTKVVLCATHDTASAVEGIPMEQGDAPFLSSGTWSLLGVKLAKPITSPDSCKANFTNEGGVGYIRYLKNIMGLWIIQCVQKQLGISFAEMVELAKASTYTRIFDVNAARFSAPQDMRAEIKAALAETGEAPATDADLINSIYHSLAYCYGEAFRELETLIGQHWDKLYLAGGGAKNATLNELTAHYTGKQVVALPIEATAIGNLKIQMSIPEGGTV</sequence>
<evidence type="ECO:0000259" key="7">
    <source>
        <dbReference type="Pfam" id="PF00370"/>
    </source>
</evidence>
<evidence type="ECO:0000256" key="5">
    <source>
        <dbReference type="ARBA" id="ARBA00022840"/>
    </source>
</evidence>
<proteinExistence type="inferred from homology"/>
<keyword evidence="4 9" id="KW-0418">Kinase</keyword>
<accession>A0A2A7ARZ6</accession>
<gene>
    <name evidence="9" type="ORF">CGS58_05145</name>
</gene>
<reference evidence="9 10" key="1">
    <citation type="journal article" date="2017" name="Front. Microbiol.">
        <title>New Insights into the Diversity of the Genus Faecalibacterium.</title>
        <authorList>
            <person name="Benevides L."/>
            <person name="Burman S."/>
            <person name="Martin R."/>
            <person name="Robert V."/>
            <person name="Thomas M."/>
            <person name="Miquel S."/>
            <person name="Chain F."/>
            <person name="Sokol H."/>
            <person name="Bermudez-Humaran L.G."/>
            <person name="Morrison M."/>
            <person name="Langella P."/>
            <person name="Azevedo V.A."/>
            <person name="Chatel J.M."/>
            <person name="Soares S."/>
        </authorList>
    </citation>
    <scope>NUCLEOTIDE SEQUENCE [LARGE SCALE GENOMIC DNA]</scope>
    <source>
        <strain evidence="9 10">CNCM I 4575</strain>
    </source>
</reference>
<keyword evidence="2" id="KW-0808">Transferase</keyword>
<evidence type="ECO:0000256" key="2">
    <source>
        <dbReference type="ARBA" id="ARBA00022679"/>
    </source>
</evidence>
<dbReference type="InterPro" id="IPR013449">
    <property type="entry name" value="Rhamnulokinase"/>
</dbReference>
<dbReference type="PIRSF" id="PIRSF000538">
    <property type="entry name" value="GlpK"/>
    <property type="match status" value="1"/>
</dbReference>
<dbReference type="Proteomes" id="UP000220005">
    <property type="component" value="Unassembled WGS sequence"/>
</dbReference>
<dbReference type="InterPro" id="IPR000577">
    <property type="entry name" value="Carb_kinase_FGGY"/>
</dbReference>
<feature type="domain" description="Carbohydrate kinase FGGY N-terminal" evidence="7">
    <location>
        <begin position="5"/>
        <end position="240"/>
    </location>
</feature>
<dbReference type="GO" id="GO:0005524">
    <property type="term" value="F:ATP binding"/>
    <property type="evidence" value="ECO:0007669"/>
    <property type="project" value="UniProtKB-KW"/>
</dbReference>
<name>A0A2A7ARZ6_9FIRM</name>
<dbReference type="PANTHER" id="PTHR43095">
    <property type="entry name" value="SUGAR KINASE"/>
    <property type="match status" value="1"/>
</dbReference>
<evidence type="ECO:0000259" key="8">
    <source>
        <dbReference type="Pfam" id="PF02782"/>
    </source>
</evidence>
<evidence type="ECO:0000256" key="3">
    <source>
        <dbReference type="ARBA" id="ARBA00022741"/>
    </source>
</evidence>
<organism evidence="9 10">
    <name type="scientific">Faecalibacterium prausnitzii</name>
    <dbReference type="NCBI Taxonomy" id="853"/>
    <lineage>
        <taxon>Bacteria</taxon>
        <taxon>Bacillati</taxon>
        <taxon>Bacillota</taxon>
        <taxon>Clostridia</taxon>
        <taxon>Eubacteriales</taxon>
        <taxon>Oscillospiraceae</taxon>
        <taxon>Faecalibacterium</taxon>
    </lineage>
</organism>
<dbReference type="InterPro" id="IPR018484">
    <property type="entry name" value="FGGY_N"/>
</dbReference>
<dbReference type="GO" id="GO:0008993">
    <property type="term" value="F:rhamnulokinase activity"/>
    <property type="evidence" value="ECO:0007669"/>
    <property type="project" value="InterPro"/>
</dbReference>
<keyword evidence="5" id="KW-0067">ATP-binding</keyword>
<evidence type="ECO:0000313" key="9">
    <source>
        <dbReference type="EMBL" id="PDX81917.1"/>
    </source>
</evidence>
<dbReference type="Gene3D" id="3.30.420.40">
    <property type="match status" value="2"/>
</dbReference>
<evidence type="ECO:0000313" key="10">
    <source>
        <dbReference type="Proteomes" id="UP000220005"/>
    </source>
</evidence>